<dbReference type="EMBL" id="CP042807">
    <property type="protein sequence ID" value="QEE24165.1"/>
    <property type="molecule type" value="Genomic_DNA"/>
</dbReference>
<dbReference type="AlphaFoldDB" id="A0A5B9DZT9"/>
<protein>
    <recommendedName>
        <fullName evidence="4">Lipoprotein</fullName>
    </recommendedName>
</protein>
<dbReference type="KEGG" id="rgl:CS053_06365"/>
<dbReference type="PROSITE" id="PS51257">
    <property type="entry name" value="PROKAR_LIPOPROTEIN"/>
    <property type="match status" value="1"/>
</dbReference>
<dbReference type="Proteomes" id="UP000321807">
    <property type="component" value="Chromosome"/>
</dbReference>
<dbReference type="RefSeq" id="WP_147626806.1">
    <property type="nucleotide sequence ID" value="NZ_CP042807.1"/>
</dbReference>
<evidence type="ECO:0000313" key="2">
    <source>
        <dbReference type="EMBL" id="QEE24165.1"/>
    </source>
</evidence>
<keyword evidence="1" id="KW-0732">Signal</keyword>
<evidence type="ECO:0008006" key="4">
    <source>
        <dbReference type="Google" id="ProtNLM"/>
    </source>
</evidence>
<feature type="chain" id="PRO_5022909692" description="Lipoprotein" evidence="1">
    <location>
        <begin position="21"/>
        <end position="111"/>
    </location>
</feature>
<reference evidence="2 3" key="1">
    <citation type="submission" date="2019-08" db="EMBL/GenBank/DDBJ databases">
        <title>Complete genome sequence of Rhodanobacter glycinis strain T01E-68 isolated from tomato root.</title>
        <authorList>
            <person name="Weon H.-Y."/>
            <person name="Lee S.A."/>
        </authorList>
    </citation>
    <scope>NUCLEOTIDE SEQUENCE [LARGE SCALE GENOMIC DNA]</scope>
    <source>
        <strain evidence="2 3">T01E-68</strain>
    </source>
</reference>
<sequence length="111" mass="12242">MRSFIFCSMFLALASTASCATDAPRQHADDQAKCAGYGYQPGTDKFANCMMKLDSRRQDHADAQLQSDADMKALSIRRNGNTKFPVCSAGMMDANLDTTNNAWYGPNCREK</sequence>
<evidence type="ECO:0000256" key="1">
    <source>
        <dbReference type="SAM" id="SignalP"/>
    </source>
</evidence>
<accession>A0A5B9DZT9</accession>
<proteinExistence type="predicted"/>
<organism evidence="2 3">
    <name type="scientific">Rhodanobacter glycinis</name>
    <dbReference type="NCBI Taxonomy" id="582702"/>
    <lineage>
        <taxon>Bacteria</taxon>
        <taxon>Pseudomonadati</taxon>
        <taxon>Pseudomonadota</taxon>
        <taxon>Gammaproteobacteria</taxon>
        <taxon>Lysobacterales</taxon>
        <taxon>Rhodanobacteraceae</taxon>
        <taxon>Rhodanobacter</taxon>
    </lineage>
</organism>
<name>A0A5B9DZT9_9GAMM</name>
<evidence type="ECO:0000313" key="3">
    <source>
        <dbReference type="Proteomes" id="UP000321807"/>
    </source>
</evidence>
<gene>
    <name evidence="2" type="ORF">CS053_06365</name>
</gene>
<feature type="signal peptide" evidence="1">
    <location>
        <begin position="1"/>
        <end position="20"/>
    </location>
</feature>